<dbReference type="AlphaFoldDB" id="A0A137PGD8"/>
<dbReference type="OMA" id="VWHHIKL"/>
<organism evidence="1 2">
    <name type="scientific">Conidiobolus coronatus (strain ATCC 28846 / CBS 209.66 / NRRL 28638)</name>
    <name type="common">Delacroixia coronata</name>
    <dbReference type="NCBI Taxonomy" id="796925"/>
    <lineage>
        <taxon>Eukaryota</taxon>
        <taxon>Fungi</taxon>
        <taxon>Fungi incertae sedis</taxon>
        <taxon>Zoopagomycota</taxon>
        <taxon>Entomophthoromycotina</taxon>
        <taxon>Entomophthoromycetes</taxon>
        <taxon>Entomophthorales</taxon>
        <taxon>Ancylistaceae</taxon>
        <taxon>Conidiobolus</taxon>
    </lineage>
</organism>
<dbReference type="InterPro" id="IPR019587">
    <property type="entry name" value="Polyketide_cyclase/dehydratase"/>
</dbReference>
<sequence>MSTFPAVPRVNESKVIQAPIEKVWDLLREGEFKWWSLVSKVEGSNSGPVVGAIRKIHFKDGSISEIRILEISEITASFSYEIVNSEPPLSVLSTYHTIKAYKVTENNTTFVEWTAEYSTDADQQTVQDSRYKRLDGLKDLERFIQSNN</sequence>
<dbReference type="Gene3D" id="3.30.530.20">
    <property type="match status" value="1"/>
</dbReference>
<dbReference type="PANTHER" id="PTHR39332:SF7">
    <property type="entry name" value="SRPBCC FAMILY PROTEIN"/>
    <property type="match status" value="1"/>
</dbReference>
<dbReference type="Proteomes" id="UP000070444">
    <property type="component" value="Unassembled WGS sequence"/>
</dbReference>
<dbReference type="Pfam" id="PF10604">
    <property type="entry name" value="Polyketide_cyc2"/>
    <property type="match status" value="1"/>
</dbReference>
<gene>
    <name evidence="1" type="ORF">CONCODRAFT_2959</name>
</gene>
<evidence type="ECO:0000313" key="2">
    <source>
        <dbReference type="Proteomes" id="UP000070444"/>
    </source>
</evidence>
<dbReference type="InterPro" id="IPR023393">
    <property type="entry name" value="START-like_dom_sf"/>
</dbReference>
<dbReference type="CDD" id="cd07821">
    <property type="entry name" value="PYR_PYL_RCAR_like"/>
    <property type="match status" value="1"/>
</dbReference>
<dbReference type="PANTHER" id="PTHR39332">
    <property type="entry name" value="BLL4707 PROTEIN"/>
    <property type="match status" value="1"/>
</dbReference>
<evidence type="ECO:0000313" key="1">
    <source>
        <dbReference type="EMBL" id="KXN74067.1"/>
    </source>
</evidence>
<dbReference type="EMBL" id="KQ964428">
    <property type="protein sequence ID" value="KXN74067.1"/>
    <property type="molecule type" value="Genomic_DNA"/>
</dbReference>
<accession>A0A137PGD8</accession>
<dbReference type="OrthoDB" id="10255646at2759"/>
<dbReference type="SUPFAM" id="SSF55961">
    <property type="entry name" value="Bet v1-like"/>
    <property type="match status" value="1"/>
</dbReference>
<reference evidence="1 2" key="1">
    <citation type="journal article" date="2015" name="Genome Biol. Evol.">
        <title>Phylogenomic analyses indicate that early fungi evolved digesting cell walls of algal ancestors of land plants.</title>
        <authorList>
            <person name="Chang Y."/>
            <person name="Wang S."/>
            <person name="Sekimoto S."/>
            <person name="Aerts A.L."/>
            <person name="Choi C."/>
            <person name="Clum A."/>
            <person name="LaButti K.M."/>
            <person name="Lindquist E.A."/>
            <person name="Yee Ngan C."/>
            <person name="Ohm R.A."/>
            <person name="Salamov A.A."/>
            <person name="Grigoriev I.V."/>
            <person name="Spatafora J.W."/>
            <person name="Berbee M.L."/>
        </authorList>
    </citation>
    <scope>NUCLEOTIDE SEQUENCE [LARGE SCALE GENOMIC DNA]</scope>
    <source>
        <strain evidence="1 2">NRRL 28638</strain>
    </source>
</reference>
<name>A0A137PGD8_CONC2</name>
<protein>
    <submittedName>
        <fullName evidence="1">Bet v1-like protein</fullName>
    </submittedName>
</protein>
<proteinExistence type="predicted"/>
<keyword evidence="2" id="KW-1185">Reference proteome</keyword>